<evidence type="ECO:0000256" key="3">
    <source>
        <dbReference type="ARBA" id="ARBA00022528"/>
    </source>
</evidence>
<dbReference type="KEGG" id="atr:18437155"/>
<dbReference type="GO" id="GO:0009737">
    <property type="term" value="P:response to abscisic acid"/>
    <property type="evidence" value="ECO:0007669"/>
    <property type="project" value="EnsemblPlants"/>
</dbReference>
<evidence type="ECO:0000313" key="13">
    <source>
        <dbReference type="Proteomes" id="UP000017836"/>
    </source>
</evidence>
<dbReference type="GO" id="GO:0016301">
    <property type="term" value="F:kinase activity"/>
    <property type="evidence" value="ECO:0000318"/>
    <property type="project" value="GO_Central"/>
</dbReference>
<feature type="transmembrane region" description="Helical" evidence="11">
    <location>
        <begin position="111"/>
        <end position="127"/>
    </location>
</feature>
<evidence type="ECO:0008006" key="14">
    <source>
        <dbReference type="Google" id="ProtNLM"/>
    </source>
</evidence>
<comment type="subcellular location">
    <subcellularLocation>
        <location evidence="1">Plastid</location>
        <location evidence="1">Chloroplast membrane</location>
        <topology evidence="1">Multi-pass membrane protein</topology>
    </subcellularLocation>
</comment>
<dbReference type="InterPro" id="IPR039606">
    <property type="entry name" value="Phytol/farnesol_kinase"/>
</dbReference>
<keyword evidence="7" id="KW-0418">Kinase</keyword>
<evidence type="ECO:0000256" key="10">
    <source>
        <dbReference type="ARBA" id="ARBA00023136"/>
    </source>
</evidence>
<evidence type="ECO:0000256" key="7">
    <source>
        <dbReference type="ARBA" id="ARBA00022777"/>
    </source>
</evidence>
<sequence>MLPENQVVRDVAAAAIAAGAALGLLRFWDEMAKRGVFDQKLNRKLVHISVGLVFMLFWPLFSSGHEAAYLAALAPGINIIRMILLGLGIMKNENMVKSMSRYGDHRELLKGPLYYACTITLATAVFWRTSPIAVAAICNLCSGDGFADIVGRRFGTLKLPYNMNKSFMGSITMAVAGFMASIGYMYYFSLFGFYNASWDLVTGFFLVSLAASIVESLPISTKLDDNLTVPLTSLIVGWLIF</sequence>
<name>W1PMT2_AMBTC</name>
<evidence type="ECO:0000256" key="6">
    <source>
        <dbReference type="ARBA" id="ARBA00022692"/>
    </source>
</evidence>
<keyword evidence="5" id="KW-0808">Transferase</keyword>
<dbReference type="AlphaFoldDB" id="W1PMT2"/>
<dbReference type="GO" id="GO:0048440">
    <property type="term" value="P:carpel development"/>
    <property type="evidence" value="ECO:0007669"/>
    <property type="project" value="EnsemblPlants"/>
</dbReference>
<feature type="transmembrane region" description="Helical" evidence="11">
    <location>
        <begin position="167"/>
        <end position="187"/>
    </location>
</feature>
<keyword evidence="3" id="KW-0150">Chloroplast</keyword>
<comment type="similarity">
    <text evidence="2">Belongs to the polyprenol kinase family.</text>
</comment>
<dbReference type="eggNOG" id="KOG4453">
    <property type="taxonomic scope" value="Eukaryota"/>
</dbReference>
<evidence type="ECO:0000256" key="8">
    <source>
        <dbReference type="ARBA" id="ARBA00022946"/>
    </source>
</evidence>
<evidence type="ECO:0000256" key="5">
    <source>
        <dbReference type="ARBA" id="ARBA00022679"/>
    </source>
</evidence>
<dbReference type="OMA" id="IQESSHM"/>
<dbReference type="GO" id="GO:0016487">
    <property type="term" value="P:farnesol metabolic process"/>
    <property type="evidence" value="ECO:0007669"/>
    <property type="project" value="EnsemblPlants"/>
</dbReference>
<dbReference type="Proteomes" id="UP000017836">
    <property type="component" value="Unassembled WGS sequence"/>
</dbReference>
<organism evidence="12 13">
    <name type="scientific">Amborella trichopoda</name>
    <dbReference type="NCBI Taxonomy" id="13333"/>
    <lineage>
        <taxon>Eukaryota</taxon>
        <taxon>Viridiplantae</taxon>
        <taxon>Streptophyta</taxon>
        <taxon>Embryophyta</taxon>
        <taxon>Tracheophyta</taxon>
        <taxon>Spermatophyta</taxon>
        <taxon>Magnoliopsida</taxon>
        <taxon>Amborellales</taxon>
        <taxon>Amborellaceae</taxon>
        <taxon>Amborella</taxon>
    </lineage>
</organism>
<keyword evidence="13" id="KW-1185">Reference proteome</keyword>
<evidence type="ECO:0000256" key="1">
    <source>
        <dbReference type="ARBA" id="ARBA00004508"/>
    </source>
</evidence>
<proteinExistence type="inferred from homology"/>
<reference evidence="13" key="1">
    <citation type="journal article" date="2013" name="Science">
        <title>The Amborella genome and the evolution of flowering plants.</title>
        <authorList>
            <consortium name="Amborella Genome Project"/>
        </authorList>
    </citation>
    <scope>NUCLEOTIDE SEQUENCE [LARGE SCALE GENOMIC DNA]</scope>
</reference>
<keyword evidence="4" id="KW-0934">Plastid</keyword>
<feature type="transmembrane region" description="Helical" evidence="11">
    <location>
        <begin position="45"/>
        <end position="61"/>
    </location>
</feature>
<gene>
    <name evidence="12" type="ORF">AMTR_s00153p00083300</name>
</gene>
<keyword evidence="8" id="KW-0809">Transit peptide</keyword>
<dbReference type="HOGENOM" id="CLU_058561_5_0_1"/>
<dbReference type="PANTHER" id="PTHR32523">
    <property type="entry name" value="PHYTOL KINASE 1, CHLOROPLASTIC"/>
    <property type="match status" value="1"/>
</dbReference>
<keyword evidence="10 11" id="KW-0472">Membrane</keyword>
<evidence type="ECO:0000256" key="2">
    <source>
        <dbReference type="ARBA" id="ARBA00010794"/>
    </source>
</evidence>
<evidence type="ECO:0000256" key="11">
    <source>
        <dbReference type="SAM" id="Phobius"/>
    </source>
</evidence>
<protein>
    <recommendedName>
        <fullName evidence="14">Phytol kinase</fullName>
    </recommendedName>
</protein>
<evidence type="ECO:0000256" key="4">
    <source>
        <dbReference type="ARBA" id="ARBA00022640"/>
    </source>
</evidence>
<dbReference type="Gramene" id="ERN09016">
    <property type="protein sequence ID" value="ERN09016"/>
    <property type="gene ID" value="AMTR_s00153p00083300"/>
</dbReference>
<dbReference type="STRING" id="13333.W1PMT2"/>
<dbReference type="EMBL" id="KI393119">
    <property type="protein sequence ID" value="ERN09016.1"/>
    <property type="molecule type" value="Genomic_DNA"/>
</dbReference>
<feature type="transmembrane region" description="Helical" evidence="11">
    <location>
        <begin position="67"/>
        <end position="90"/>
    </location>
</feature>
<feature type="transmembrane region" description="Helical" evidence="11">
    <location>
        <begin position="6"/>
        <end position="25"/>
    </location>
</feature>
<dbReference type="GO" id="GO:0052673">
    <property type="term" value="F:prenol kinase activity"/>
    <property type="evidence" value="ECO:0007669"/>
    <property type="project" value="EnsemblPlants"/>
</dbReference>
<dbReference type="PANTHER" id="PTHR32523:SF7">
    <property type="entry name" value="FARNESOL KINASE, CHLOROPLASTIC"/>
    <property type="match status" value="1"/>
</dbReference>
<evidence type="ECO:0000313" key="12">
    <source>
        <dbReference type="EMBL" id="ERN09016.1"/>
    </source>
</evidence>
<accession>W1PMT2</accession>
<dbReference type="OrthoDB" id="5673at2759"/>
<keyword evidence="6 11" id="KW-0812">Transmembrane</keyword>
<keyword evidence="9 11" id="KW-1133">Transmembrane helix</keyword>
<dbReference type="GO" id="GO:0031969">
    <property type="term" value="C:chloroplast membrane"/>
    <property type="evidence" value="ECO:0007669"/>
    <property type="project" value="UniProtKB-SubCell"/>
</dbReference>
<feature type="transmembrane region" description="Helical" evidence="11">
    <location>
        <begin position="193"/>
        <end position="214"/>
    </location>
</feature>
<evidence type="ECO:0000256" key="9">
    <source>
        <dbReference type="ARBA" id="ARBA00022989"/>
    </source>
</evidence>